<proteinExistence type="predicted"/>
<dbReference type="EMBL" id="QXQA01000006">
    <property type="protein sequence ID" value="RIX52684.1"/>
    <property type="molecule type" value="Genomic_DNA"/>
</dbReference>
<sequence>MLSVSIQDSSFPPEQPRYVSVSRIEVFVIPALAVDSAGYRVCLRISSDLGYGWGEQFVSDSEPSLQLDRWSPLLRTFIGRFPLTSLAERLTERIAESINPDNRAYRLFAAAVQQFLHADAQRSPLSADSAFSEESVLQRRAVAYLSVD</sequence>
<reference evidence="1 2" key="1">
    <citation type="submission" date="2018-09" db="EMBL/GenBank/DDBJ databases">
        <title>Paenibacillus aracenensis nov. sp. isolated from a cave in southern Spain.</title>
        <authorList>
            <person name="Jurado V."/>
            <person name="Gutierrez-Patricio S."/>
            <person name="Gonzalez-Pimentel J.L."/>
            <person name="Miller A.Z."/>
            <person name="Laiz L."/>
            <person name="Saiz-Jimenez C."/>
        </authorList>
    </citation>
    <scope>NUCLEOTIDE SEQUENCE [LARGE SCALE GENOMIC DNA]</scope>
    <source>
        <strain evidence="1 2">DSM 22867</strain>
    </source>
</reference>
<dbReference type="OrthoDB" id="2599452at2"/>
<accession>A0A3A1UWN1</accession>
<gene>
    <name evidence="1" type="ORF">D3P08_11755</name>
</gene>
<dbReference type="Proteomes" id="UP000266482">
    <property type="component" value="Unassembled WGS sequence"/>
</dbReference>
<protein>
    <recommendedName>
        <fullName evidence="3">Mandelate racemase/muconate lactonizing enzyme N-terminal domain-containing protein</fullName>
    </recommendedName>
</protein>
<keyword evidence="2" id="KW-1185">Reference proteome</keyword>
<dbReference type="AlphaFoldDB" id="A0A3A1UWN1"/>
<evidence type="ECO:0000313" key="2">
    <source>
        <dbReference type="Proteomes" id="UP000266482"/>
    </source>
</evidence>
<name>A0A3A1UWN1_9BACL</name>
<organism evidence="1 2">
    <name type="scientific">Paenibacillus nanensis</name>
    <dbReference type="NCBI Taxonomy" id="393251"/>
    <lineage>
        <taxon>Bacteria</taxon>
        <taxon>Bacillati</taxon>
        <taxon>Bacillota</taxon>
        <taxon>Bacilli</taxon>
        <taxon>Bacillales</taxon>
        <taxon>Paenibacillaceae</taxon>
        <taxon>Paenibacillus</taxon>
    </lineage>
</organism>
<comment type="caution">
    <text evidence="1">The sequence shown here is derived from an EMBL/GenBank/DDBJ whole genome shotgun (WGS) entry which is preliminary data.</text>
</comment>
<evidence type="ECO:0008006" key="3">
    <source>
        <dbReference type="Google" id="ProtNLM"/>
    </source>
</evidence>
<dbReference type="RefSeq" id="WP_119599893.1">
    <property type="nucleotide sequence ID" value="NZ_QXQA01000006.1"/>
</dbReference>
<evidence type="ECO:0000313" key="1">
    <source>
        <dbReference type="EMBL" id="RIX52684.1"/>
    </source>
</evidence>